<dbReference type="PANTHER" id="PTHR30461">
    <property type="entry name" value="DNA-INVERTASE FROM LAMBDOID PROPHAGE"/>
    <property type="match status" value="1"/>
</dbReference>
<dbReference type="PROSITE" id="PS51736">
    <property type="entry name" value="RECOMBINASES_3"/>
    <property type="match status" value="1"/>
</dbReference>
<feature type="compositionally biased region" description="Basic and acidic residues" evidence="2">
    <location>
        <begin position="548"/>
        <end position="558"/>
    </location>
</feature>
<organism evidence="5 6">
    <name type="scientific">Ruthenibacterium lactatiformans</name>
    <dbReference type="NCBI Taxonomy" id="1550024"/>
    <lineage>
        <taxon>Bacteria</taxon>
        <taxon>Bacillati</taxon>
        <taxon>Bacillota</taxon>
        <taxon>Clostridia</taxon>
        <taxon>Eubacteriales</taxon>
        <taxon>Oscillospiraceae</taxon>
        <taxon>Ruthenibacterium</taxon>
    </lineage>
</organism>
<evidence type="ECO:0000256" key="2">
    <source>
        <dbReference type="SAM" id="MobiDB-lite"/>
    </source>
</evidence>
<feature type="region of interest" description="Disordered" evidence="2">
    <location>
        <begin position="538"/>
        <end position="558"/>
    </location>
</feature>
<dbReference type="GO" id="GO:0003677">
    <property type="term" value="F:DNA binding"/>
    <property type="evidence" value="ECO:0007669"/>
    <property type="project" value="InterPro"/>
</dbReference>
<keyword evidence="6" id="KW-1185">Reference proteome</keyword>
<dbReference type="InterPro" id="IPR050639">
    <property type="entry name" value="SSR_resolvase"/>
</dbReference>
<comment type="caution">
    <text evidence="5">The sequence shown here is derived from an EMBL/GenBank/DDBJ whole genome shotgun (WGS) entry which is preliminary data.</text>
</comment>
<dbReference type="RefSeq" id="WP_050004275.1">
    <property type="nucleotide sequence ID" value="NZ_JXXK01000001.1"/>
</dbReference>
<dbReference type="PANTHER" id="PTHR30461:SF23">
    <property type="entry name" value="DNA RECOMBINASE-RELATED"/>
    <property type="match status" value="1"/>
</dbReference>
<feature type="domain" description="Resolvase/invertase-type recombinase catalytic" evidence="3">
    <location>
        <begin position="6"/>
        <end position="158"/>
    </location>
</feature>
<dbReference type="InterPro" id="IPR036162">
    <property type="entry name" value="Resolvase-like_N_sf"/>
</dbReference>
<dbReference type="Pfam" id="PF07508">
    <property type="entry name" value="Recombinase"/>
    <property type="match status" value="1"/>
</dbReference>
<accession>A0A0D8J4M0</accession>
<dbReference type="PROSITE" id="PS51737">
    <property type="entry name" value="RECOMBINASE_DNA_BIND"/>
    <property type="match status" value="1"/>
</dbReference>
<dbReference type="InterPro" id="IPR011109">
    <property type="entry name" value="DNA_bind_recombinase_dom"/>
</dbReference>
<dbReference type="InterPro" id="IPR038109">
    <property type="entry name" value="DNA_bind_recomb_sf"/>
</dbReference>
<dbReference type="GO" id="GO:0000150">
    <property type="term" value="F:DNA strand exchange activity"/>
    <property type="evidence" value="ECO:0007669"/>
    <property type="project" value="InterPro"/>
</dbReference>
<dbReference type="GeneID" id="42855277"/>
<dbReference type="EMBL" id="JXXK01000001">
    <property type="protein sequence ID" value="KJF41481.1"/>
    <property type="molecule type" value="Genomic_DNA"/>
</dbReference>
<dbReference type="SMART" id="SM00857">
    <property type="entry name" value="Resolvase"/>
    <property type="match status" value="1"/>
</dbReference>
<evidence type="ECO:0000313" key="5">
    <source>
        <dbReference type="EMBL" id="KJF41481.1"/>
    </source>
</evidence>
<dbReference type="PATRIC" id="fig|1550024.3.peg.298"/>
<dbReference type="Gene3D" id="3.40.50.1390">
    <property type="entry name" value="Resolvase, N-terminal catalytic domain"/>
    <property type="match status" value="1"/>
</dbReference>
<dbReference type="Proteomes" id="UP000032483">
    <property type="component" value="Unassembled WGS sequence"/>
</dbReference>
<feature type="coiled-coil region" evidence="1">
    <location>
        <begin position="403"/>
        <end position="472"/>
    </location>
</feature>
<evidence type="ECO:0000256" key="1">
    <source>
        <dbReference type="SAM" id="Coils"/>
    </source>
</evidence>
<dbReference type="InterPro" id="IPR006119">
    <property type="entry name" value="Resolv_N"/>
</dbReference>
<dbReference type="Pfam" id="PF13408">
    <property type="entry name" value="Zn_ribbon_recom"/>
    <property type="match status" value="1"/>
</dbReference>
<name>A0A0D8J4M0_9FIRM</name>
<dbReference type="Pfam" id="PF00239">
    <property type="entry name" value="Resolvase"/>
    <property type="match status" value="1"/>
</dbReference>
<feature type="domain" description="Recombinase" evidence="4">
    <location>
        <begin position="161"/>
        <end position="303"/>
    </location>
</feature>
<evidence type="ECO:0000259" key="3">
    <source>
        <dbReference type="PROSITE" id="PS51736"/>
    </source>
</evidence>
<dbReference type="AlphaFoldDB" id="A0A0D8J4M0"/>
<reference evidence="5" key="1">
    <citation type="submission" date="2015-02" db="EMBL/GenBank/DDBJ databases">
        <title>A novel member of the family Ruminococcaceae isolated from human feces.</title>
        <authorList>
            <person name="Shkoporov A.N."/>
            <person name="Chaplin A.V."/>
            <person name="Motuzova O.V."/>
            <person name="Kafarskaia L.I."/>
            <person name="Khokhlova E.V."/>
            <person name="Efimov B.A."/>
        </authorList>
    </citation>
    <scope>NUCLEOTIDE SEQUENCE [LARGE SCALE GENOMIC DNA]</scope>
    <source>
        <strain evidence="5">585-1</strain>
    </source>
</reference>
<feature type="region of interest" description="Disordered" evidence="2">
    <location>
        <begin position="606"/>
        <end position="626"/>
    </location>
</feature>
<dbReference type="InterPro" id="IPR025827">
    <property type="entry name" value="Zn_ribbon_recom_dom"/>
</dbReference>
<dbReference type="InterPro" id="IPR025378">
    <property type="entry name" value="DUF4368"/>
</dbReference>
<dbReference type="SUPFAM" id="SSF53041">
    <property type="entry name" value="Resolvase-like"/>
    <property type="match status" value="1"/>
</dbReference>
<evidence type="ECO:0000259" key="4">
    <source>
        <dbReference type="PROSITE" id="PS51737"/>
    </source>
</evidence>
<keyword evidence="1" id="KW-0175">Coiled coil</keyword>
<evidence type="ECO:0000313" key="6">
    <source>
        <dbReference type="Proteomes" id="UP000032483"/>
    </source>
</evidence>
<proteinExistence type="predicted"/>
<dbReference type="Pfam" id="PF14287">
    <property type="entry name" value="DUF4368"/>
    <property type="match status" value="1"/>
</dbReference>
<dbReference type="CDD" id="cd03770">
    <property type="entry name" value="SR_TndX_transposase"/>
    <property type="match status" value="1"/>
</dbReference>
<gene>
    <name evidence="5" type="ORF">TQ39_01335</name>
</gene>
<dbReference type="Gene3D" id="3.90.1750.20">
    <property type="entry name" value="Putative Large Serine Recombinase, Chain B, Domain 2"/>
    <property type="match status" value="1"/>
</dbReference>
<sequence>MRNEKITPLYERLSRDDELQGESNSISNQKQMLEDFARRNGLPNPTHFTDDGISGTRFDRPGFLAMMEEVEAGRVEAIVIKDMSRLGRDYLKVGQVMEVLRQRGVRLIAINDGVDSLKGDDDFTPFRNIMNEFYARDTSRKIRSVFKSKGMSGKHLTGTVIYGYLWDEKREHWLVDEEAAEVVRRIFSLTLEGYGPYQIACKLSAERIEIPVVHLARFNEGVNRSKPVKDPYGWGSSTIVNILKKREYLGHTINFKTRKHFKDKKSHYVSEDEWTIFENTHEAIIDQQTFDLAQKIRSNVRRYPNGWGEAAPLTGLLYCADCGGKMYVHRTNNGKRVSQYTCSNYTKVPCGTLCPTQHRINESAVLTLVSDTLRAIAEYSRNDRTEFIHTVQETQVAQQSADISKKRMRLAAAQKRAGELEKLICKIYEDNALGKLPDARYKALDAQYAKEQDALEIEIAELEKAVTGYEQSQKSAEKFIALIDKYENFDTLTNTMLNEFVEKILVHERARKGSQDTTQEIEIYFNFLGRYIPPSLQPVPLTPEEQEELRKKEERKDRLHQNYLKRKASGAQKRYEDKIKAQKKAEMDAKKALIRAEDMKKGVFSTVGQLPKEEPRKGSIAASAAV</sequence>
<protein>
    <submittedName>
        <fullName evidence="5">DNA recombinase</fullName>
    </submittedName>
</protein>